<proteinExistence type="predicted"/>
<sequence>MRPGVDSREVGQRAPQRCAGRSDGFACVRFARSVDTSTSECPAARYYSPASGIPAAGLVPTPVSVSAVGKSFSIGRAEGHTGAWRTTSC</sequence>
<accession>A0A4Z2IJ45</accession>
<reference evidence="1 2" key="1">
    <citation type="submission" date="2019-03" db="EMBL/GenBank/DDBJ databases">
        <title>First draft genome of Liparis tanakae, snailfish: a comprehensive survey of snailfish specific genes.</title>
        <authorList>
            <person name="Kim W."/>
            <person name="Song I."/>
            <person name="Jeong J.-H."/>
            <person name="Kim D."/>
            <person name="Kim S."/>
            <person name="Ryu S."/>
            <person name="Song J.Y."/>
            <person name="Lee S.K."/>
        </authorList>
    </citation>
    <scope>NUCLEOTIDE SEQUENCE [LARGE SCALE GENOMIC DNA]</scope>
    <source>
        <tissue evidence="1">Muscle</tissue>
    </source>
</reference>
<comment type="caution">
    <text evidence="1">The sequence shown here is derived from an EMBL/GenBank/DDBJ whole genome shotgun (WGS) entry which is preliminary data.</text>
</comment>
<gene>
    <name evidence="1" type="ORF">EYF80_011794</name>
</gene>
<protein>
    <submittedName>
        <fullName evidence="1">Uncharacterized protein</fullName>
    </submittedName>
</protein>
<evidence type="ECO:0000313" key="1">
    <source>
        <dbReference type="EMBL" id="TNN78040.1"/>
    </source>
</evidence>
<dbReference type="AlphaFoldDB" id="A0A4Z2IJ45"/>
<evidence type="ECO:0000313" key="2">
    <source>
        <dbReference type="Proteomes" id="UP000314294"/>
    </source>
</evidence>
<organism evidence="1 2">
    <name type="scientific">Liparis tanakae</name>
    <name type="common">Tanaka's snailfish</name>
    <dbReference type="NCBI Taxonomy" id="230148"/>
    <lineage>
        <taxon>Eukaryota</taxon>
        <taxon>Metazoa</taxon>
        <taxon>Chordata</taxon>
        <taxon>Craniata</taxon>
        <taxon>Vertebrata</taxon>
        <taxon>Euteleostomi</taxon>
        <taxon>Actinopterygii</taxon>
        <taxon>Neopterygii</taxon>
        <taxon>Teleostei</taxon>
        <taxon>Neoteleostei</taxon>
        <taxon>Acanthomorphata</taxon>
        <taxon>Eupercaria</taxon>
        <taxon>Perciformes</taxon>
        <taxon>Cottioidei</taxon>
        <taxon>Cottales</taxon>
        <taxon>Liparidae</taxon>
        <taxon>Liparis</taxon>
    </lineage>
</organism>
<name>A0A4Z2IJ45_9TELE</name>
<keyword evidence="2" id="KW-1185">Reference proteome</keyword>
<dbReference type="Proteomes" id="UP000314294">
    <property type="component" value="Unassembled WGS sequence"/>
</dbReference>
<dbReference type="EMBL" id="SRLO01000077">
    <property type="protein sequence ID" value="TNN78040.1"/>
    <property type="molecule type" value="Genomic_DNA"/>
</dbReference>